<organism evidence="2 3">
    <name type="scientific">Phaeodactylibacter xiamenensis</name>
    <dbReference type="NCBI Taxonomy" id="1524460"/>
    <lineage>
        <taxon>Bacteria</taxon>
        <taxon>Pseudomonadati</taxon>
        <taxon>Bacteroidota</taxon>
        <taxon>Saprospiria</taxon>
        <taxon>Saprospirales</taxon>
        <taxon>Haliscomenobacteraceae</taxon>
        <taxon>Phaeodactylibacter</taxon>
    </lineage>
</organism>
<dbReference type="AlphaFoldDB" id="A0A098S4P2"/>
<protein>
    <recommendedName>
        <fullName evidence="4">VCBS repeat-containing protein</fullName>
    </recommendedName>
</protein>
<proteinExistence type="predicted"/>
<accession>A0A098S4P2</accession>
<sequence length="78" mass="8082">DDKIAWYENDGSGNFGAQQVITTSANGARSVYAMDLDGDGDADVLSASSNDDKIAWYENDGSGNFGAQQVITTSANGA</sequence>
<dbReference type="PANTHER" id="PTHR44103">
    <property type="entry name" value="PROPROTEIN CONVERTASE P"/>
    <property type="match status" value="1"/>
</dbReference>
<evidence type="ECO:0008006" key="4">
    <source>
        <dbReference type="Google" id="ProtNLM"/>
    </source>
</evidence>
<comment type="caution">
    <text evidence="2">The sequence shown here is derived from an EMBL/GenBank/DDBJ whole genome shotgun (WGS) entry which is preliminary data.</text>
</comment>
<evidence type="ECO:0000313" key="2">
    <source>
        <dbReference type="EMBL" id="KGE86773.1"/>
    </source>
</evidence>
<feature type="non-terminal residue" evidence="2">
    <location>
        <position position="78"/>
    </location>
</feature>
<dbReference type="InterPro" id="IPR028994">
    <property type="entry name" value="Integrin_alpha_N"/>
</dbReference>
<dbReference type="InterPro" id="IPR013517">
    <property type="entry name" value="FG-GAP"/>
</dbReference>
<keyword evidence="1" id="KW-0732">Signal</keyword>
<evidence type="ECO:0000313" key="3">
    <source>
        <dbReference type="Proteomes" id="UP000029736"/>
    </source>
</evidence>
<dbReference type="RefSeq" id="WP_044224089.1">
    <property type="nucleotide sequence ID" value="NZ_JPOS01000069.1"/>
</dbReference>
<name>A0A098S4P2_9BACT</name>
<dbReference type="Pfam" id="PF13517">
    <property type="entry name" value="FG-GAP_3"/>
    <property type="match status" value="1"/>
</dbReference>
<reference evidence="2 3" key="1">
    <citation type="journal article" date="2014" name="Int. J. Syst. Evol. Microbiol.">
        <title>Phaeodactylibacter xiamenensis gen. nov., sp. nov., a member of the family Saprospiraceae isolated from the marine alga Phaeodactylum tricornutum.</title>
        <authorList>
            <person name="Chen Z.Jr."/>
            <person name="Lei X."/>
            <person name="Lai Q."/>
            <person name="Li Y."/>
            <person name="Zhang B."/>
            <person name="Zhang J."/>
            <person name="Zhang H."/>
            <person name="Yang L."/>
            <person name="Zheng W."/>
            <person name="Tian Y."/>
            <person name="Yu Z."/>
            <person name="Xu H.Jr."/>
            <person name="Zheng T."/>
        </authorList>
    </citation>
    <scope>NUCLEOTIDE SEQUENCE [LARGE SCALE GENOMIC DNA]</scope>
    <source>
        <strain evidence="2 3">KD52</strain>
    </source>
</reference>
<gene>
    <name evidence="2" type="ORF">IX84_19290</name>
</gene>
<evidence type="ECO:0000256" key="1">
    <source>
        <dbReference type="ARBA" id="ARBA00022729"/>
    </source>
</evidence>
<dbReference type="STRING" id="1524460.IX84_19290"/>
<dbReference type="OrthoDB" id="9816120at2"/>
<dbReference type="PANTHER" id="PTHR44103:SF1">
    <property type="entry name" value="PROPROTEIN CONVERTASE P"/>
    <property type="match status" value="1"/>
</dbReference>
<dbReference type="SUPFAM" id="SSF69318">
    <property type="entry name" value="Integrin alpha N-terminal domain"/>
    <property type="match status" value="1"/>
</dbReference>
<feature type="non-terminal residue" evidence="2">
    <location>
        <position position="1"/>
    </location>
</feature>
<dbReference type="EMBL" id="JPOS01000069">
    <property type="protein sequence ID" value="KGE86773.1"/>
    <property type="molecule type" value="Genomic_DNA"/>
</dbReference>
<dbReference type="Proteomes" id="UP000029736">
    <property type="component" value="Unassembled WGS sequence"/>
</dbReference>
<keyword evidence="3" id="KW-1185">Reference proteome</keyword>